<evidence type="ECO:0000313" key="9">
    <source>
        <dbReference type="RefSeq" id="XP_008459445.2"/>
    </source>
</evidence>
<evidence type="ECO:0000256" key="1">
    <source>
        <dbReference type="ARBA" id="ARBA00004123"/>
    </source>
</evidence>
<dbReference type="GO" id="GO:0000978">
    <property type="term" value="F:RNA polymerase II cis-regulatory region sequence-specific DNA binding"/>
    <property type="evidence" value="ECO:0007669"/>
    <property type="project" value="TreeGrafter"/>
</dbReference>
<dbReference type="PANTHER" id="PTHR10015:SF298">
    <property type="entry name" value="HEAT STRESS TRANSCRIPTION FACTOR A-9"/>
    <property type="match status" value="1"/>
</dbReference>
<dbReference type="SMR" id="A0A1S3CAP8"/>
<gene>
    <name evidence="9" type="primary">LOC103498575</name>
</gene>
<feature type="domain" description="HSF-type DNA-binding" evidence="7">
    <location>
        <begin position="99"/>
        <end position="123"/>
    </location>
</feature>
<dbReference type="GeneID" id="103498575"/>
<accession>A0A1S3CAP8</accession>
<dbReference type="PRINTS" id="PR00056">
    <property type="entry name" value="HSFDOMAIN"/>
</dbReference>
<comment type="subcellular location">
    <subcellularLocation>
        <location evidence="1">Nucleus</location>
    </subcellularLocation>
</comment>
<evidence type="ECO:0000256" key="2">
    <source>
        <dbReference type="ARBA" id="ARBA00023016"/>
    </source>
</evidence>
<dbReference type="InterPro" id="IPR036390">
    <property type="entry name" value="WH_DNA-bd_sf"/>
</dbReference>
<comment type="similarity">
    <text evidence="5">Belongs to the HSF family.</text>
</comment>
<dbReference type="SUPFAM" id="SSF46785">
    <property type="entry name" value="Winged helix' DNA-binding domain"/>
    <property type="match status" value="1"/>
</dbReference>
<dbReference type="InterPro" id="IPR000232">
    <property type="entry name" value="HSF_DNA-bd"/>
</dbReference>
<proteinExistence type="inferred from homology"/>
<evidence type="ECO:0000256" key="5">
    <source>
        <dbReference type="RuleBase" id="RU004020"/>
    </source>
</evidence>
<evidence type="ECO:0000256" key="6">
    <source>
        <dbReference type="SAM" id="MobiDB-lite"/>
    </source>
</evidence>
<dbReference type="Gene3D" id="1.10.10.10">
    <property type="entry name" value="Winged helix-like DNA-binding domain superfamily/Winged helix DNA-binding domain"/>
    <property type="match status" value="1"/>
</dbReference>
<feature type="region of interest" description="Disordered" evidence="6">
    <location>
        <begin position="1"/>
        <end position="21"/>
    </location>
</feature>
<keyword evidence="3" id="KW-0238">DNA-binding</keyword>
<dbReference type="AlphaFoldDB" id="A0A1S3CAP8"/>
<dbReference type="Pfam" id="PF00447">
    <property type="entry name" value="HSF_DNA-bind"/>
    <property type="match status" value="1"/>
</dbReference>
<keyword evidence="2" id="KW-0346">Stress response</keyword>
<dbReference type="GO" id="GO:0003700">
    <property type="term" value="F:DNA-binding transcription factor activity"/>
    <property type="evidence" value="ECO:0007669"/>
    <property type="project" value="InterPro"/>
</dbReference>
<dbReference type="GO" id="GO:0034605">
    <property type="term" value="P:cellular response to heat"/>
    <property type="evidence" value="ECO:0007669"/>
    <property type="project" value="TreeGrafter"/>
</dbReference>
<sequence length="366" mass="41993">MILPDDGAETGSGESVDEKMSQVVKGEEEIDEVSTAATMNKAGVWAKPMEGLHDLGPPPFLKKTYEMVEDPETDPVVSWSETRKSFIVWDSHQLSKFLLPKYFKHSNFSSFIRQLNTYGFRKIDSDKWEFANEGFQGGKKHLLKNIKRKNKYNNNFKKQHLGLSINNTTLEDLTKPLLVETELLQTLKTDNNILRVEMSKLREQQQDSHNQLTLVEERVRCAESKHQQMFYFLAKMSRNPAFCRQLIQKRMLRKKMELSNGDHEFGKKRKLLAVQAHQNQVQEELSTLHSELTEMFPEVIEPGPGPIGTVFRESIDDDISENMVVDEGLSSNDSFLKLDDLIKKPQDCPSGYVQKQAFYGFVGSLP</sequence>
<dbReference type="InterPro" id="IPR036388">
    <property type="entry name" value="WH-like_DNA-bd_sf"/>
</dbReference>
<evidence type="ECO:0000256" key="4">
    <source>
        <dbReference type="ARBA" id="ARBA00023242"/>
    </source>
</evidence>
<reference evidence="9" key="1">
    <citation type="submission" date="2025-08" db="UniProtKB">
        <authorList>
            <consortium name="RefSeq"/>
        </authorList>
    </citation>
    <scope>IDENTIFICATION</scope>
    <source>
        <tissue evidence="9">Stem</tissue>
    </source>
</reference>
<dbReference type="KEGG" id="cmo:103498575"/>
<dbReference type="Gramene" id="MELO3C004630.2.1">
    <property type="protein sequence ID" value="MELO3C004630.2.1"/>
    <property type="gene ID" value="MELO3C004630.2"/>
</dbReference>
<dbReference type="RefSeq" id="XP_008459445.2">
    <property type="nucleotide sequence ID" value="XM_008461223.3"/>
</dbReference>
<dbReference type="PANTHER" id="PTHR10015">
    <property type="entry name" value="HEAT SHOCK TRANSCRIPTION FACTOR"/>
    <property type="match status" value="1"/>
</dbReference>
<dbReference type="InParanoid" id="A0A1S3CAP8"/>
<evidence type="ECO:0000313" key="8">
    <source>
        <dbReference type="Proteomes" id="UP001652600"/>
    </source>
</evidence>
<name>A0A1S3CAP8_CUCME</name>
<dbReference type="GO" id="GO:0005634">
    <property type="term" value="C:nucleus"/>
    <property type="evidence" value="ECO:0007669"/>
    <property type="project" value="UniProtKB-SubCell"/>
</dbReference>
<keyword evidence="4" id="KW-0539">Nucleus</keyword>
<dbReference type="SMART" id="SM00415">
    <property type="entry name" value="HSF"/>
    <property type="match status" value="1"/>
</dbReference>
<evidence type="ECO:0000259" key="7">
    <source>
        <dbReference type="PROSITE" id="PS00434"/>
    </source>
</evidence>
<evidence type="ECO:0000256" key="3">
    <source>
        <dbReference type="ARBA" id="ARBA00023125"/>
    </source>
</evidence>
<keyword evidence="8" id="KW-1185">Reference proteome</keyword>
<dbReference type="eggNOG" id="KOG0627">
    <property type="taxonomic scope" value="Eukaryota"/>
</dbReference>
<dbReference type="GO" id="GO:0006357">
    <property type="term" value="P:regulation of transcription by RNA polymerase II"/>
    <property type="evidence" value="ECO:0007669"/>
    <property type="project" value="TreeGrafter"/>
</dbReference>
<protein>
    <submittedName>
        <fullName evidence="9">Heat shock factor protein HSF30-like isoform X1</fullName>
    </submittedName>
</protein>
<dbReference type="PROSITE" id="PS00434">
    <property type="entry name" value="HSF_DOMAIN"/>
    <property type="match status" value="1"/>
</dbReference>
<organism evidence="8 9">
    <name type="scientific">Cucumis melo</name>
    <name type="common">Muskmelon</name>
    <dbReference type="NCBI Taxonomy" id="3656"/>
    <lineage>
        <taxon>Eukaryota</taxon>
        <taxon>Viridiplantae</taxon>
        <taxon>Streptophyta</taxon>
        <taxon>Embryophyta</taxon>
        <taxon>Tracheophyta</taxon>
        <taxon>Spermatophyta</taxon>
        <taxon>Magnoliopsida</taxon>
        <taxon>eudicotyledons</taxon>
        <taxon>Gunneridae</taxon>
        <taxon>Pentapetalae</taxon>
        <taxon>rosids</taxon>
        <taxon>fabids</taxon>
        <taxon>Cucurbitales</taxon>
        <taxon>Cucurbitaceae</taxon>
        <taxon>Benincaseae</taxon>
        <taxon>Cucumis</taxon>
    </lineage>
</organism>
<dbReference type="Proteomes" id="UP001652600">
    <property type="component" value="Chromosome 5"/>
</dbReference>